<accession>A0A238KUA8</accession>
<protein>
    <recommendedName>
        <fullName evidence="1">Transposase-like Mu C-terminal domain-containing protein</fullName>
    </recommendedName>
</protein>
<sequence>MGDIPFEIEAFQVSFLPSELRKAWRDGIHLFEIRHWSDALAGRVGRGERKVVVRYDPRDLSVIWVELDDG</sequence>
<dbReference type="InterPro" id="IPR009004">
    <property type="entry name" value="Transposase_Mu_C"/>
</dbReference>
<dbReference type="Pfam" id="PF09299">
    <property type="entry name" value="Mu-transpos_C"/>
    <property type="match status" value="1"/>
</dbReference>
<evidence type="ECO:0000313" key="2">
    <source>
        <dbReference type="EMBL" id="SMX46220.1"/>
    </source>
</evidence>
<dbReference type="EMBL" id="FXYF01000009">
    <property type="protein sequence ID" value="SMX46220.1"/>
    <property type="molecule type" value="Genomic_DNA"/>
</dbReference>
<gene>
    <name evidence="2" type="ORF">MAA8898_03365</name>
</gene>
<name>A0A238KUA8_9RHOB</name>
<evidence type="ECO:0000259" key="1">
    <source>
        <dbReference type="Pfam" id="PF09299"/>
    </source>
</evidence>
<dbReference type="AlphaFoldDB" id="A0A238KUA8"/>
<reference evidence="2 3" key="1">
    <citation type="submission" date="2017-05" db="EMBL/GenBank/DDBJ databases">
        <authorList>
            <person name="Song R."/>
            <person name="Chenine A.L."/>
            <person name="Ruprecht R.M."/>
        </authorList>
    </citation>
    <scope>NUCLEOTIDE SEQUENCE [LARGE SCALE GENOMIC DNA]</scope>
    <source>
        <strain evidence="2 3">CECT 8898</strain>
    </source>
</reference>
<feature type="domain" description="Transposase-like Mu C-terminal" evidence="1">
    <location>
        <begin position="14"/>
        <end position="70"/>
    </location>
</feature>
<organism evidence="2 3">
    <name type="scientific">Maliponia aquimaris</name>
    <dbReference type="NCBI Taxonomy" id="1673631"/>
    <lineage>
        <taxon>Bacteria</taxon>
        <taxon>Pseudomonadati</taxon>
        <taxon>Pseudomonadota</taxon>
        <taxon>Alphaproteobacteria</taxon>
        <taxon>Rhodobacterales</taxon>
        <taxon>Paracoccaceae</taxon>
        <taxon>Maliponia</taxon>
    </lineage>
</organism>
<proteinExistence type="predicted"/>
<evidence type="ECO:0000313" key="3">
    <source>
        <dbReference type="Proteomes" id="UP000207598"/>
    </source>
</evidence>
<dbReference type="Proteomes" id="UP000207598">
    <property type="component" value="Unassembled WGS sequence"/>
</dbReference>
<dbReference type="Gene3D" id="2.30.30.130">
    <property type="entry name" value="Transposase, Mu, C-terminal"/>
    <property type="match status" value="1"/>
</dbReference>
<dbReference type="InterPro" id="IPR015378">
    <property type="entry name" value="Transposase-like_Mu_C"/>
</dbReference>
<dbReference type="SUPFAM" id="SSF50610">
    <property type="entry name" value="mu transposase, C-terminal domain"/>
    <property type="match status" value="1"/>
</dbReference>
<keyword evidence="3" id="KW-1185">Reference proteome</keyword>